<sequence length="56" mass="6149">MKIRKIRNAGKVGIVIAFAIKLAVAKMKPAIANIAAVIHPCLLFIFIAPFYSIRLL</sequence>
<name>X1IS17_9ZZZZ</name>
<dbReference type="EMBL" id="BARU01030933">
    <property type="protein sequence ID" value="GAH68899.1"/>
    <property type="molecule type" value="Genomic_DNA"/>
</dbReference>
<comment type="caution">
    <text evidence="2">The sequence shown here is derived from an EMBL/GenBank/DDBJ whole genome shotgun (WGS) entry which is preliminary data.</text>
</comment>
<proteinExistence type="predicted"/>
<feature type="transmembrane region" description="Helical" evidence="1">
    <location>
        <begin position="35"/>
        <end position="53"/>
    </location>
</feature>
<keyword evidence="1" id="KW-0812">Transmembrane</keyword>
<reference evidence="2" key="1">
    <citation type="journal article" date="2014" name="Front. Microbiol.">
        <title>High frequency of phylogenetically diverse reductive dehalogenase-homologous genes in deep subseafloor sedimentary metagenomes.</title>
        <authorList>
            <person name="Kawai M."/>
            <person name="Futagami T."/>
            <person name="Toyoda A."/>
            <person name="Takaki Y."/>
            <person name="Nishi S."/>
            <person name="Hori S."/>
            <person name="Arai W."/>
            <person name="Tsubouchi T."/>
            <person name="Morono Y."/>
            <person name="Uchiyama I."/>
            <person name="Ito T."/>
            <person name="Fujiyama A."/>
            <person name="Inagaki F."/>
            <person name="Takami H."/>
        </authorList>
    </citation>
    <scope>NUCLEOTIDE SEQUENCE</scope>
    <source>
        <strain evidence="2">Expedition CK06-06</strain>
    </source>
</reference>
<protein>
    <submittedName>
        <fullName evidence="2">Uncharacterized protein</fullName>
    </submittedName>
</protein>
<evidence type="ECO:0000313" key="2">
    <source>
        <dbReference type="EMBL" id="GAH68899.1"/>
    </source>
</evidence>
<accession>X1IS17</accession>
<gene>
    <name evidence="2" type="ORF">S03H2_48992</name>
</gene>
<keyword evidence="1" id="KW-1133">Transmembrane helix</keyword>
<evidence type="ECO:0000256" key="1">
    <source>
        <dbReference type="SAM" id="Phobius"/>
    </source>
</evidence>
<dbReference type="AlphaFoldDB" id="X1IS17"/>
<organism evidence="2">
    <name type="scientific">marine sediment metagenome</name>
    <dbReference type="NCBI Taxonomy" id="412755"/>
    <lineage>
        <taxon>unclassified sequences</taxon>
        <taxon>metagenomes</taxon>
        <taxon>ecological metagenomes</taxon>
    </lineage>
</organism>
<keyword evidence="1" id="KW-0472">Membrane</keyword>